<evidence type="ECO:0000256" key="1">
    <source>
        <dbReference type="SAM" id="MobiDB-lite"/>
    </source>
</evidence>
<accession>A0A1J8R0L4</accession>
<dbReference type="PROSITE" id="PS50097">
    <property type="entry name" value="BTB"/>
    <property type="match status" value="1"/>
</dbReference>
<name>A0A1J8R0L4_9AGAM</name>
<dbReference type="AlphaFoldDB" id="A0A1J8R0L4"/>
<sequence>MANNSQDGNSPTNHHPEYYLGDGNVTFVVENMLFCVHRFFFERESKDFFEDFAKAFQDGMSDGGPFLLEGITSVDFETLLWVWYSPKYRLDKKQKDHWLVILDLSTRWRFPRMKELAVEQLQSLEIDPVEKITIYDKYGIDKSLLLREYKRLCTREGQMSTEEGEKVKLPTVLGIYQARERAIRSAAGKERRNPTPADADEEELEKILIDIFNLNIRPNIGSLNGASNQTPSGDTNRQIAQSQGQSNSAFTQPDAYRTTSRSSWTDSSSQNDNERKDTMGTIEADNVKRDMRSGFSTSNPHCFNMQEPPLAAAERSRVQELVLRSDQSVDELKETLDPLSRHLLNGLAYTIGSALGSEPPTREECLIAFSIPNRVGLMAGARAWSKHSHRSRVETPGVGDLPVDRNREGQMKINIGWWGTPYGSVSSINGRALALFERVVVKSTWRNIHWLPHQVLVYEVRVEEGYGMRWSQDRSVLESGEGTELLPWSFRGFVEPMMENGHEIGWKHGI</sequence>
<feature type="domain" description="BTB" evidence="2">
    <location>
        <begin position="23"/>
        <end position="92"/>
    </location>
</feature>
<feature type="compositionally biased region" description="Polar residues" evidence="1">
    <location>
        <begin position="223"/>
        <end position="251"/>
    </location>
</feature>
<comment type="caution">
    <text evidence="3">The sequence shown here is derived from an EMBL/GenBank/DDBJ whole genome shotgun (WGS) entry which is preliminary data.</text>
</comment>
<evidence type="ECO:0000313" key="3">
    <source>
        <dbReference type="EMBL" id="OJA19201.1"/>
    </source>
</evidence>
<evidence type="ECO:0000313" key="4">
    <source>
        <dbReference type="Proteomes" id="UP000183567"/>
    </source>
</evidence>
<dbReference type="PANTHER" id="PTHR34204">
    <property type="entry name" value="RNA-BINDING ASCH DOMAIN PROTEIN"/>
    <property type="match status" value="1"/>
</dbReference>
<gene>
    <name evidence="3" type="ORF">AZE42_09854</name>
</gene>
<dbReference type="EMBL" id="LVVM01001127">
    <property type="protein sequence ID" value="OJA19201.1"/>
    <property type="molecule type" value="Genomic_DNA"/>
</dbReference>
<dbReference type="Proteomes" id="UP000183567">
    <property type="component" value="Unassembled WGS sequence"/>
</dbReference>
<dbReference type="InterPro" id="IPR000210">
    <property type="entry name" value="BTB/POZ_dom"/>
</dbReference>
<dbReference type="PANTHER" id="PTHR34204:SF2">
    <property type="entry name" value="RNA-BINDING ASCH DOMAIN PROTEIN"/>
    <property type="match status" value="1"/>
</dbReference>
<keyword evidence="4" id="KW-1185">Reference proteome</keyword>
<dbReference type="InterPro" id="IPR011333">
    <property type="entry name" value="SKP1/BTB/POZ_sf"/>
</dbReference>
<dbReference type="SUPFAM" id="SSF54695">
    <property type="entry name" value="POZ domain"/>
    <property type="match status" value="1"/>
</dbReference>
<dbReference type="Gene3D" id="3.30.710.10">
    <property type="entry name" value="Potassium Channel Kv1.1, Chain A"/>
    <property type="match status" value="1"/>
</dbReference>
<feature type="region of interest" description="Disordered" evidence="1">
    <location>
        <begin position="223"/>
        <end position="289"/>
    </location>
</feature>
<evidence type="ECO:0000259" key="2">
    <source>
        <dbReference type="PROSITE" id="PS50097"/>
    </source>
</evidence>
<protein>
    <recommendedName>
        <fullName evidence="2">BTB domain-containing protein</fullName>
    </recommendedName>
</protein>
<organism evidence="3 4">
    <name type="scientific">Rhizopogon vesiculosus</name>
    <dbReference type="NCBI Taxonomy" id="180088"/>
    <lineage>
        <taxon>Eukaryota</taxon>
        <taxon>Fungi</taxon>
        <taxon>Dikarya</taxon>
        <taxon>Basidiomycota</taxon>
        <taxon>Agaricomycotina</taxon>
        <taxon>Agaricomycetes</taxon>
        <taxon>Agaricomycetidae</taxon>
        <taxon>Boletales</taxon>
        <taxon>Suillineae</taxon>
        <taxon>Rhizopogonaceae</taxon>
        <taxon>Rhizopogon</taxon>
    </lineage>
</organism>
<dbReference type="OrthoDB" id="112749at2759"/>
<proteinExistence type="predicted"/>
<reference evidence="3 4" key="1">
    <citation type="submission" date="2016-03" db="EMBL/GenBank/DDBJ databases">
        <title>Comparative genomics of the ectomycorrhizal sister species Rhizopogon vinicolor and Rhizopogon vesiculosus (Basidiomycota: Boletales) reveals a divergence of the mating type B locus.</title>
        <authorList>
            <person name="Mujic A.B."/>
            <person name="Kuo A."/>
            <person name="Tritt A."/>
            <person name="Lipzen A."/>
            <person name="Chen C."/>
            <person name="Johnson J."/>
            <person name="Sharma A."/>
            <person name="Barry K."/>
            <person name="Grigoriev I.V."/>
            <person name="Spatafora J.W."/>
        </authorList>
    </citation>
    <scope>NUCLEOTIDE SEQUENCE [LARGE SCALE GENOMIC DNA]</scope>
    <source>
        <strain evidence="3 4">AM-OR11-056</strain>
    </source>
</reference>
<feature type="compositionally biased region" description="Low complexity" evidence="1">
    <location>
        <begin position="257"/>
        <end position="269"/>
    </location>
</feature>